<dbReference type="InterPro" id="IPR036770">
    <property type="entry name" value="Ankyrin_rpt-contain_sf"/>
</dbReference>
<dbReference type="InterPro" id="IPR002110">
    <property type="entry name" value="Ankyrin_rpt"/>
</dbReference>
<evidence type="ECO:0000256" key="3">
    <source>
        <dbReference type="PROSITE-ProRule" id="PRU00023"/>
    </source>
</evidence>
<dbReference type="dictyBase" id="DDB_G0280923"/>
<dbReference type="AlphaFoldDB" id="Q54UN6"/>
<dbReference type="VEuPathDB" id="AmoebaDB:DDB_G0280923"/>
<dbReference type="KEGG" id="ddi:DDB_G0280923"/>
<dbReference type="SMR" id="Q54UN6"/>
<organism evidence="4 5">
    <name type="scientific">Dictyostelium discoideum</name>
    <name type="common">Social amoeba</name>
    <dbReference type="NCBI Taxonomy" id="44689"/>
    <lineage>
        <taxon>Eukaryota</taxon>
        <taxon>Amoebozoa</taxon>
        <taxon>Evosea</taxon>
        <taxon>Eumycetozoa</taxon>
        <taxon>Dictyostelia</taxon>
        <taxon>Dictyosteliales</taxon>
        <taxon>Dictyosteliaceae</taxon>
        <taxon>Dictyostelium</taxon>
    </lineage>
</organism>
<dbReference type="SUPFAM" id="SSF48403">
    <property type="entry name" value="Ankyrin repeat"/>
    <property type="match status" value="1"/>
</dbReference>
<evidence type="ECO:0000313" key="5">
    <source>
        <dbReference type="Proteomes" id="UP000002195"/>
    </source>
</evidence>
<dbReference type="Proteomes" id="UP000002195">
    <property type="component" value="Unassembled WGS sequence"/>
</dbReference>
<feature type="repeat" description="ANK" evidence="3">
    <location>
        <begin position="38"/>
        <end position="70"/>
    </location>
</feature>
<dbReference type="PANTHER" id="PTHR24198:SF165">
    <property type="entry name" value="ANKYRIN REPEAT-CONTAINING PROTEIN-RELATED"/>
    <property type="match status" value="1"/>
</dbReference>
<comment type="caution">
    <text evidence="4">The sequence shown here is derived from an EMBL/GenBank/DDBJ whole genome shotgun (WGS) entry which is preliminary data.</text>
</comment>
<dbReference type="Pfam" id="PF12796">
    <property type="entry name" value="Ank_2"/>
    <property type="match status" value="1"/>
</dbReference>
<dbReference type="eggNOG" id="ENOG502RI0J">
    <property type="taxonomic scope" value="Eukaryota"/>
</dbReference>
<evidence type="ECO:0000313" key="4">
    <source>
        <dbReference type="EMBL" id="EAL67003.1"/>
    </source>
</evidence>
<dbReference type="HOGENOM" id="CLU_2404151_0_0_1"/>
<proteinExistence type="predicted"/>
<dbReference type="PROSITE" id="PS50297">
    <property type="entry name" value="ANK_REP_REGION"/>
    <property type="match status" value="1"/>
</dbReference>
<dbReference type="GeneID" id="8622792"/>
<protein>
    <submittedName>
        <fullName evidence="4">Uncharacterized protein</fullName>
    </submittedName>
</protein>
<evidence type="ECO:0000256" key="2">
    <source>
        <dbReference type="ARBA" id="ARBA00023043"/>
    </source>
</evidence>
<dbReference type="Gene3D" id="1.25.40.20">
    <property type="entry name" value="Ankyrin repeat-containing domain"/>
    <property type="match status" value="1"/>
</dbReference>
<dbReference type="SMART" id="SM00248">
    <property type="entry name" value="ANK"/>
    <property type="match status" value="1"/>
</dbReference>
<evidence type="ECO:0000256" key="1">
    <source>
        <dbReference type="ARBA" id="ARBA00022737"/>
    </source>
</evidence>
<dbReference type="RefSeq" id="XP_640985.1">
    <property type="nucleotide sequence ID" value="XM_635893.1"/>
</dbReference>
<keyword evidence="2 3" id="KW-0040">ANK repeat</keyword>
<name>Q54UN6_DICDI</name>
<reference evidence="4 5" key="1">
    <citation type="journal article" date="2005" name="Nature">
        <title>The genome of the social amoeba Dictyostelium discoideum.</title>
        <authorList>
            <consortium name="The Dictyostelium discoideum Sequencing Consortium"/>
            <person name="Eichinger L."/>
            <person name="Pachebat J.A."/>
            <person name="Glockner G."/>
            <person name="Rajandream M.A."/>
            <person name="Sucgang R."/>
            <person name="Berriman M."/>
            <person name="Song J."/>
            <person name="Olsen R."/>
            <person name="Szafranski K."/>
            <person name="Xu Q."/>
            <person name="Tunggal B."/>
            <person name="Kummerfeld S."/>
            <person name="Madera M."/>
            <person name="Konfortov B.A."/>
            <person name="Rivero F."/>
            <person name="Bankier A.T."/>
            <person name="Lehmann R."/>
            <person name="Hamlin N."/>
            <person name="Davies R."/>
            <person name="Gaudet P."/>
            <person name="Fey P."/>
            <person name="Pilcher K."/>
            <person name="Chen G."/>
            <person name="Saunders D."/>
            <person name="Sodergren E."/>
            <person name="Davis P."/>
            <person name="Kerhornou A."/>
            <person name="Nie X."/>
            <person name="Hall N."/>
            <person name="Anjard C."/>
            <person name="Hemphill L."/>
            <person name="Bason N."/>
            <person name="Farbrother P."/>
            <person name="Desany B."/>
            <person name="Just E."/>
            <person name="Morio T."/>
            <person name="Rost R."/>
            <person name="Churcher C."/>
            <person name="Cooper J."/>
            <person name="Haydock S."/>
            <person name="van Driessche N."/>
            <person name="Cronin A."/>
            <person name="Goodhead I."/>
            <person name="Muzny D."/>
            <person name="Mourier T."/>
            <person name="Pain A."/>
            <person name="Lu M."/>
            <person name="Harper D."/>
            <person name="Lindsay R."/>
            <person name="Hauser H."/>
            <person name="James K."/>
            <person name="Quiles M."/>
            <person name="Madan Babu M."/>
            <person name="Saito T."/>
            <person name="Buchrieser C."/>
            <person name="Wardroper A."/>
            <person name="Felder M."/>
            <person name="Thangavelu M."/>
            <person name="Johnson D."/>
            <person name="Knights A."/>
            <person name="Loulseged H."/>
            <person name="Mungall K."/>
            <person name="Oliver K."/>
            <person name="Price C."/>
            <person name="Quail M.A."/>
            <person name="Urushihara H."/>
            <person name="Hernandez J."/>
            <person name="Rabbinowitsch E."/>
            <person name="Steffen D."/>
            <person name="Sanders M."/>
            <person name="Ma J."/>
            <person name="Kohara Y."/>
            <person name="Sharp S."/>
            <person name="Simmonds M."/>
            <person name="Spiegler S."/>
            <person name="Tivey A."/>
            <person name="Sugano S."/>
            <person name="White B."/>
            <person name="Walker D."/>
            <person name="Woodward J."/>
            <person name="Winckler T."/>
            <person name="Tanaka Y."/>
            <person name="Shaulsky G."/>
            <person name="Schleicher M."/>
            <person name="Weinstock G."/>
            <person name="Rosenthal A."/>
            <person name="Cox E.C."/>
            <person name="Chisholm R.L."/>
            <person name="Gibbs R."/>
            <person name="Loomis W.F."/>
            <person name="Platzer M."/>
            <person name="Kay R.R."/>
            <person name="Williams J."/>
            <person name="Dear P.H."/>
            <person name="Noegel A.A."/>
            <person name="Barrell B."/>
            <person name="Kuspa A."/>
        </authorList>
    </citation>
    <scope>NUCLEOTIDE SEQUENCE [LARGE SCALE GENOMIC DNA]</scope>
    <source>
        <strain evidence="4 5">AX4</strain>
    </source>
</reference>
<dbReference type="OMA" id="HKNICTI"/>
<gene>
    <name evidence="4" type="ORF">DDB_G0280923</name>
</gene>
<accession>Q54UN6</accession>
<sequence>MSDNGAKLRDAAKSGNEELVKSLIAEGPSSILDYKDRSGFTPLHMAAMFGHQNICTILLQAGASNDIKTVDDETACDVAKTVTLGNFIKNFKK</sequence>
<dbReference type="EMBL" id="AAFI02000039">
    <property type="protein sequence ID" value="EAL67003.1"/>
    <property type="molecule type" value="Genomic_DNA"/>
</dbReference>
<dbReference type="PhylomeDB" id="Q54UN6"/>
<dbReference type="InParanoid" id="Q54UN6"/>
<keyword evidence="5" id="KW-1185">Reference proteome</keyword>
<dbReference type="PaxDb" id="44689-DDB0215258"/>
<dbReference type="PANTHER" id="PTHR24198">
    <property type="entry name" value="ANKYRIN REPEAT AND PROTEIN KINASE DOMAIN-CONTAINING PROTEIN"/>
    <property type="match status" value="1"/>
</dbReference>
<keyword evidence="1" id="KW-0677">Repeat</keyword>
<dbReference type="PROSITE" id="PS50088">
    <property type="entry name" value="ANK_REPEAT"/>
    <property type="match status" value="1"/>
</dbReference>